<keyword evidence="3" id="KW-1185">Reference proteome</keyword>
<gene>
    <name evidence="2" type="ORF">JCM21142_93406</name>
</gene>
<evidence type="ECO:0000313" key="3">
    <source>
        <dbReference type="Proteomes" id="UP000019402"/>
    </source>
</evidence>
<comment type="caution">
    <text evidence="2">The sequence shown here is derived from an EMBL/GenBank/DDBJ whole genome shotgun (WGS) entry which is preliminary data.</text>
</comment>
<sequence>MSKLHTILIIFAFLIPIGILAQTKEKKKSTNIIVIDDINNNAMIGFPNAKLELNEHNDTIAKITIGRRRWEFIENHDDTKVRMVKVLRNKFKGHWAGVQLGFNNYHESDQVDFMNLNSGKSMTVGINFLQYNIDLRKDKTNFGLVTGLGWAVYNYRFDNDYLIVQQDGLTIGQPTEDRHVKKSKIVTSYLNIPLLLELQTPENSNVHAFVSAGLYGGFRLGSHTKTVYFGDDKKKSRQDININPFQYGAMFQVGFNIIKLYGTYNFSSLFESNKGPEVTPYTVGLTLINF</sequence>
<proteinExistence type="predicted"/>
<dbReference type="Proteomes" id="UP000019402">
    <property type="component" value="Unassembled WGS sequence"/>
</dbReference>
<reference evidence="2 3" key="1">
    <citation type="journal article" date="2014" name="Genome Announc.">
        <title>Draft Genome Sequence of Cytophaga fermentans JCM 21142T, a Facultative Anaerobe Isolated from Marine Mud.</title>
        <authorList>
            <person name="Starns D."/>
            <person name="Oshima K."/>
            <person name="Suda W."/>
            <person name="Iino T."/>
            <person name="Yuki M."/>
            <person name="Inoue J."/>
            <person name="Kitamura K."/>
            <person name="Iida T."/>
            <person name="Darby A."/>
            <person name="Hattori M."/>
            <person name="Ohkuma M."/>
        </authorList>
    </citation>
    <scope>NUCLEOTIDE SEQUENCE [LARGE SCALE GENOMIC DNA]</scope>
    <source>
        <strain evidence="2 3">JCM 21142</strain>
    </source>
</reference>
<dbReference type="eggNOG" id="ENOG502ZBPQ">
    <property type="taxonomic scope" value="Bacteria"/>
</dbReference>
<name>W7YJJ0_9BACT</name>
<dbReference type="Pfam" id="PF13568">
    <property type="entry name" value="OMP_b-brl_2"/>
    <property type="match status" value="1"/>
</dbReference>
<dbReference type="STRING" id="869213.GCA_000517085_03713"/>
<dbReference type="RefSeq" id="WP_052343300.1">
    <property type="nucleotide sequence ID" value="NZ_BAMD01000053.1"/>
</dbReference>
<evidence type="ECO:0000313" key="2">
    <source>
        <dbReference type="EMBL" id="GAF04691.1"/>
    </source>
</evidence>
<dbReference type="EMBL" id="BAMD01000053">
    <property type="protein sequence ID" value="GAF04691.1"/>
    <property type="molecule type" value="Genomic_DNA"/>
</dbReference>
<dbReference type="InterPro" id="IPR025665">
    <property type="entry name" value="Beta-barrel_OMP_2"/>
</dbReference>
<protein>
    <recommendedName>
        <fullName evidence="1">Outer membrane protein beta-barrel domain-containing protein</fullName>
    </recommendedName>
</protein>
<dbReference type="OrthoDB" id="1117977at2"/>
<dbReference type="AlphaFoldDB" id="W7YJJ0"/>
<accession>W7YJJ0</accession>
<organism evidence="2 3">
    <name type="scientific">Saccharicrinis fermentans DSM 9555 = JCM 21142</name>
    <dbReference type="NCBI Taxonomy" id="869213"/>
    <lineage>
        <taxon>Bacteria</taxon>
        <taxon>Pseudomonadati</taxon>
        <taxon>Bacteroidota</taxon>
        <taxon>Bacteroidia</taxon>
        <taxon>Marinilabiliales</taxon>
        <taxon>Marinilabiliaceae</taxon>
        <taxon>Saccharicrinis</taxon>
    </lineage>
</organism>
<feature type="domain" description="Outer membrane protein beta-barrel" evidence="1">
    <location>
        <begin position="96"/>
        <end position="270"/>
    </location>
</feature>
<evidence type="ECO:0000259" key="1">
    <source>
        <dbReference type="Pfam" id="PF13568"/>
    </source>
</evidence>